<dbReference type="EMBL" id="LXQA010095984">
    <property type="protein sequence ID" value="MCI15325.1"/>
    <property type="molecule type" value="Genomic_DNA"/>
</dbReference>
<comment type="caution">
    <text evidence="1">The sequence shown here is derived from an EMBL/GenBank/DDBJ whole genome shotgun (WGS) entry which is preliminary data.</text>
</comment>
<dbReference type="Proteomes" id="UP000265520">
    <property type="component" value="Unassembled WGS sequence"/>
</dbReference>
<evidence type="ECO:0000313" key="1">
    <source>
        <dbReference type="EMBL" id="MCI15325.1"/>
    </source>
</evidence>
<name>A0A392PWL2_9FABA</name>
<sequence length="161" mass="17490">TLLQTIRFITGLNDNFSTVKSQILLIDPLPPINKVLHMVIQHERQGNFTEPDESKILVNAAKSNKAVSGSKPPRNCTFCGKDNHFVENCFKKNGVPPHMKKFASANAAPEGASSEPIAAASPSISQEQYNQLMSLLQNSNLASTFASASSVKFIILVSIIH</sequence>
<keyword evidence="2" id="KW-1185">Reference proteome</keyword>
<dbReference type="PANTHER" id="PTHR34222:SF99">
    <property type="entry name" value="PROTEIN, PUTATIVE-RELATED"/>
    <property type="match status" value="1"/>
</dbReference>
<feature type="non-terminal residue" evidence="1">
    <location>
        <position position="1"/>
    </location>
</feature>
<protein>
    <submittedName>
        <fullName evidence="1">Retrovirus-related pol polyprotein from transposon TNT 1-94</fullName>
    </submittedName>
</protein>
<dbReference type="AlphaFoldDB" id="A0A392PWL2"/>
<dbReference type="PANTHER" id="PTHR34222">
    <property type="entry name" value="GAG_PRE-INTEGRS DOMAIN-CONTAINING PROTEIN"/>
    <property type="match status" value="1"/>
</dbReference>
<evidence type="ECO:0000313" key="2">
    <source>
        <dbReference type="Proteomes" id="UP000265520"/>
    </source>
</evidence>
<accession>A0A392PWL2</accession>
<proteinExistence type="predicted"/>
<reference evidence="1 2" key="1">
    <citation type="journal article" date="2018" name="Front. Plant Sci.">
        <title>Red Clover (Trifolium pratense) and Zigzag Clover (T. medium) - A Picture of Genomic Similarities and Differences.</title>
        <authorList>
            <person name="Dluhosova J."/>
            <person name="Istvanek J."/>
            <person name="Nedelnik J."/>
            <person name="Repkova J."/>
        </authorList>
    </citation>
    <scope>NUCLEOTIDE SEQUENCE [LARGE SCALE GENOMIC DNA]</scope>
    <source>
        <strain evidence="2">cv. 10/8</strain>
        <tissue evidence="1">Leaf</tissue>
    </source>
</reference>
<organism evidence="1 2">
    <name type="scientific">Trifolium medium</name>
    <dbReference type="NCBI Taxonomy" id="97028"/>
    <lineage>
        <taxon>Eukaryota</taxon>
        <taxon>Viridiplantae</taxon>
        <taxon>Streptophyta</taxon>
        <taxon>Embryophyta</taxon>
        <taxon>Tracheophyta</taxon>
        <taxon>Spermatophyta</taxon>
        <taxon>Magnoliopsida</taxon>
        <taxon>eudicotyledons</taxon>
        <taxon>Gunneridae</taxon>
        <taxon>Pentapetalae</taxon>
        <taxon>rosids</taxon>
        <taxon>fabids</taxon>
        <taxon>Fabales</taxon>
        <taxon>Fabaceae</taxon>
        <taxon>Papilionoideae</taxon>
        <taxon>50 kb inversion clade</taxon>
        <taxon>NPAAA clade</taxon>
        <taxon>Hologalegina</taxon>
        <taxon>IRL clade</taxon>
        <taxon>Trifolieae</taxon>
        <taxon>Trifolium</taxon>
    </lineage>
</organism>